<dbReference type="AlphaFoldDB" id="A0A854NM95"/>
<evidence type="ECO:0000313" key="2">
    <source>
        <dbReference type="EMBL" id="OWM35619.1"/>
    </source>
</evidence>
<accession>A0A854NM95</accession>
<protein>
    <submittedName>
        <fullName evidence="2">Uncharacterized protein</fullName>
    </submittedName>
</protein>
<proteinExistence type="predicted"/>
<evidence type="ECO:0000256" key="1">
    <source>
        <dbReference type="SAM" id="MobiDB-lite"/>
    </source>
</evidence>
<gene>
    <name evidence="2" type="ORF">AY602_00960</name>
</gene>
<evidence type="ECO:0000313" key="3">
    <source>
        <dbReference type="Proteomes" id="UP000197692"/>
    </source>
</evidence>
<comment type="caution">
    <text evidence="2">The sequence shown here is derived from an EMBL/GenBank/DDBJ whole genome shotgun (WGS) entry which is preliminary data.</text>
</comment>
<sequence>MNSPDRFRLTSCDVTPDRTGMFTAIWTCYGRLAPGWRVVFGIESGTDRLEIEAVADAGVCAPLPDGVADAWLICNGLLIAVLTPELGARLTGGSGYLRFSSSPPHDAVSSTPAHVHRAGIPPRG</sequence>
<organism evidence="2 3">
    <name type="scientific">Corynebacterium diphtheriae bv. mitis</name>
    <dbReference type="NCBI Taxonomy" id="1806053"/>
    <lineage>
        <taxon>Bacteria</taxon>
        <taxon>Bacillati</taxon>
        <taxon>Actinomycetota</taxon>
        <taxon>Actinomycetes</taxon>
        <taxon>Mycobacteriales</taxon>
        <taxon>Corynebacteriaceae</taxon>
        <taxon>Corynebacterium</taxon>
    </lineage>
</organism>
<reference evidence="3" key="1">
    <citation type="submission" date="2016-02" db="EMBL/GenBank/DDBJ databases">
        <title>Genomic analyses of a collection of pathogenic Corynebacterium diphtheriae.</title>
        <authorList>
            <person name="Sangal V."/>
            <person name="Titov L."/>
        </authorList>
    </citation>
    <scope>NUCLEOTIDE SEQUENCE [LARGE SCALE GENOMIC DNA]</scope>
    <source>
        <strain evidence="3">1438</strain>
    </source>
</reference>
<feature type="compositionally biased region" description="Polar residues" evidence="1">
    <location>
        <begin position="101"/>
        <end position="112"/>
    </location>
</feature>
<name>A0A854NM95_CORDP</name>
<dbReference type="EMBL" id="LSZF01000012">
    <property type="protein sequence ID" value="OWM35619.1"/>
    <property type="molecule type" value="Genomic_DNA"/>
</dbReference>
<dbReference type="Proteomes" id="UP000197692">
    <property type="component" value="Unassembled WGS sequence"/>
</dbReference>
<feature type="region of interest" description="Disordered" evidence="1">
    <location>
        <begin position="101"/>
        <end position="124"/>
    </location>
</feature>